<proteinExistence type="predicted"/>
<dbReference type="SUPFAM" id="SSF56322">
    <property type="entry name" value="ADC synthase"/>
    <property type="match status" value="1"/>
</dbReference>
<evidence type="ECO:0000259" key="1">
    <source>
        <dbReference type="Pfam" id="PF00425"/>
    </source>
</evidence>
<reference evidence="2 3" key="1">
    <citation type="journal article" date="2010" name="Stand. Genomic Sci.">
        <title>Complete genome sequence of Cellulophaga algicola type strain (IC166).</title>
        <authorList>
            <person name="Abt B."/>
            <person name="Lu M."/>
            <person name="Misra M."/>
            <person name="Han C."/>
            <person name="Nolan M."/>
            <person name="Lucas S."/>
            <person name="Hammon N."/>
            <person name="Deshpande S."/>
            <person name="Cheng J.F."/>
            <person name="Tapia R."/>
            <person name="Goodwin L."/>
            <person name="Pitluck S."/>
            <person name="Liolios K."/>
            <person name="Pagani I."/>
            <person name="Ivanova N."/>
            <person name="Mavromatis K."/>
            <person name="Ovchinikova G."/>
            <person name="Pati A."/>
            <person name="Chen A."/>
            <person name="Palaniappan K."/>
            <person name="Land M."/>
            <person name="Hauser L."/>
            <person name="Chang Y.J."/>
            <person name="Jeffries C.D."/>
            <person name="Detter J.C."/>
            <person name="Brambilla E."/>
            <person name="Rohde M."/>
            <person name="Tindall B.J."/>
            <person name="Goker M."/>
            <person name="Woyke T."/>
            <person name="Bristow J."/>
            <person name="Eisen J.A."/>
            <person name="Markowitz V."/>
            <person name="Hugenholtz P."/>
            <person name="Kyrpides N.C."/>
            <person name="Klenk H.P."/>
            <person name="Lapidus A."/>
        </authorList>
    </citation>
    <scope>NUCLEOTIDE SEQUENCE [LARGE SCALE GENOMIC DNA]</scope>
    <source>
        <strain evidence="3">DSM 14237 / IC166 / ACAM 630</strain>
    </source>
</reference>
<sequence length="368" mass="41688">MLHDLFYKAKNHFKTSKPFVLYRKPSESTVNGVFQKDDVLHYVEDFSKTGFIFAPFNTDDRIVLLQSDEKHEAEYIASESIKDLASLSVVQDDAQKEFHINLVHKAIEAIENAGVKKVVLSRKLEVGTRKSAFTLFDALLASYSNAFCYLWYHPKVGLWLGATPEILLRTENKQLKTMSLAGTKKVEEGKAPVWGTKELEEQKLVTDYIVAALESSVDNLTISETESVRAGSLWHLRTSVSGRLATYNLKEIIAALHPTPAVCGLPKAQAKAFILENENYAREYYTGFLGELNFKEENFRSSNRRNRENQAYKTVKNTTSLYVNLRCMQLKDKKALVYVGGGITHESDPEKEWEETVAKSNTMLKVVL</sequence>
<accession>E6X6V1</accession>
<feature type="domain" description="Chorismate-utilising enzyme C-terminal" evidence="1">
    <location>
        <begin position="99"/>
        <end position="296"/>
    </location>
</feature>
<protein>
    <submittedName>
        <fullName evidence="2">Isochorismate synthase</fullName>
    </submittedName>
</protein>
<dbReference type="RefSeq" id="WP_013552116.1">
    <property type="nucleotide sequence ID" value="NC_014934.1"/>
</dbReference>
<name>E6X6V1_CELAD</name>
<gene>
    <name evidence="2" type="ordered locus">Celal_3399</name>
</gene>
<dbReference type="eggNOG" id="COG1169">
    <property type="taxonomic scope" value="Bacteria"/>
</dbReference>
<feature type="domain" description="Chorismate-utilising enzyme C-terminal" evidence="1">
    <location>
        <begin position="316"/>
        <end position="359"/>
    </location>
</feature>
<dbReference type="Proteomes" id="UP000008634">
    <property type="component" value="Chromosome"/>
</dbReference>
<keyword evidence="3" id="KW-1185">Reference proteome</keyword>
<evidence type="ECO:0000313" key="2">
    <source>
        <dbReference type="EMBL" id="ADV50664.1"/>
    </source>
</evidence>
<dbReference type="InterPro" id="IPR005801">
    <property type="entry name" value="ADC_synthase"/>
</dbReference>
<dbReference type="Gene3D" id="3.60.120.10">
    <property type="entry name" value="Anthranilate synthase"/>
    <property type="match status" value="1"/>
</dbReference>
<dbReference type="KEGG" id="cao:Celal_3399"/>
<dbReference type="PANTHER" id="PTHR42839">
    <property type="entry name" value="ISOCHORISMATE SYNTHASE ENTC"/>
    <property type="match status" value="1"/>
</dbReference>
<dbReference type="InterPro" id="IPR015890">
    <property type="entry name" value="Chorismate_C"/>
</dbReference>
<dbReference type="STRING" id="688270.Celal_3399"/>
<evidence type="ECO:0000313" key="3">
    <source>
        <dbReference type="Proteomes" id="UP000008634"/>
    </source>
</evidence>
<organism evidence="2 3">
    <name type="scientific">Cellulophaga algicola (strain DSM 14237 / IC166 / ACAM 630)</name>
    <dbReference type="NCBI Taxonomy" id="688270"/>
    <lineage>
        <taxon>Bacteria</taxon>
        <taxon>Pseudomonadati</taxon>
        <taxon>Bacteroidota</taxon>
        <taxon>Flavobacteriia</taxon>
        <taxon>Flavobacteriales</taxon>
        <taxon>Flavobacteriaceae</taxon>
        <taxon>Cellulophaga</taxon>
    </lineage>
</organism>
<dbReference type="Pfam" id="PF00425">
    <property type="entry name" value="Chorismate_bind"/>
    <property type="match status" value="2"/>
</dbReference>
<dbReference type="AlphaFoldDB" id="E6X6V1"/>
<dbReference type="EMBL" id="CP002453">
    <property type="protein sequence ID" value="ADV50664.1"/>
    <property type="molecule type" value="Genomic_DNA"/>
</dbReference>
<dbReference type="OrthoDB" id="9806579at2"/>
<dbReference type="HOGENOM" id="CLU_006493_8_0_10"/>
<dbReference type="PANTHER" id="PTHR42839:SF2">
    <property type="entry name" value="ISOCHORISMATE SYNTHASE ENTC"/>
    <property type="match status" value="1"/>
</dbReference>